<evidence type="ECO:0000313" key="7">
    <source>
        <dbReference type="Proteomes" id="UP001488838"/>
    </source>
</evidence>
<dbReference type="FunFam" id="2.60.40.10:FF:000049">
    <property type="entry name" value="Leukocyte immunoglobulin-like receptor subfamily B member 1"/>
    <property type="match status" value="2"/>
</dbReference>
<keyword evidence="2" id="KW-1015">Disulfide bond</keyword>
<dbReference type="EMBL" id="JBBHLL010000565">
    <property type="protein sequence ID" value="KAK7800205.1"/>
    <property type="molecule type" value="Genomic_DNA"/>
</dbReference>
<gene>
    <name evidence="6" type="ORF">U0070_017968</name>
</gene>
<organism evidence="6 7">
    <name type="scientific">Myodes glareolus</name>
    <name type="common">Bank vole</name>
    <name type="synonym">Clethrionomys glareolus</name>
    <dbReference type="NCBI Taxonomy" id="447135"/>
    <lineage>
        <taxon>Eukaryota</taxon>
        <taxon>Metazoa</taxon>
        <taxon>Chordata</taxon>
        <taxon>Craniata</taxon>
        <taxon>Vertebrata</taxon>
        <taxon>Euteleostomi</taxon>
        <taxon>Mammalia</taxon>
        <taxon>Eutheria</taxon>
        <taxon>Euarchontoglires</taxon>
        <taxon>Glires</taxon>
        <taxon>Rodentia</taxon>
        <taxon>Myomorpha</taxon>
        <taxon>Muroidea</taxon>
        <taxon>Cricetidae</taxon>
        <taxon>Arvicolinae</taxon>
        <taxon>Myodes</taxon>
    </lineage>
</organism>
<reference evidence="6 7" key="1">
    <citation type="journal article" date="2023" name="bioRxiv">
        <title>Conserved and derived expression patterns and positive selection on dental genes reveal complex evolutionary context of ever-growing rodent molars.</title>
        <authorList>
            <person name="Calamari Z.T."/>
            <person name="Song A."/>
            <person name="Cohen E."/>
            <person name="Akter M."/>
            <person name="Roy R.D."/>
            <person name="Hallikas O."/>
            <person name="Christensen M.M."/>
            <person name="Li P."/>
            <person name="Marangoni P."/>
            <person name="Jernvall J."/>
            <person name="Klein O.D."/>
        </authorList>
    </citation>
    <scope>NUCLEOTIDE SEQUENCE [LARGE SCALE GENOMIC DNA]</scope>
    <source>
        <strain evidence="6">V071</strain>
    </source>
</reference>
<comment type="caution">
    <text evidence="6">The sequence shown here is derived from an EMBL/GenBank/DDBJ whole genome shotgun (WGS) entry which is preliminary data.</text>
</comment>
<dbReference type="PANTHER" id="PTHR11738">
    <property type="entry name" value="MHC CLASS I NK CELL RECEPTOR"/>
    <property type="match status" value="1"/>
</dbReference>
<dbReference type="AlphaFoldDB" id="A0AAW0HFF4"/>
<sequence length="220" mass="24587">MGTSGLDHSLFTGVFDKPTLSAWPSSLVPIEEHVTLKCLSQLGFEVFRLFKENEVHNLEFQNIIFRHSFDINPMTMAHVGTYRCQGFEPNDPYKFSEISESLLIIVTGETTHGRGILHCSTISIEKAFPLGPTSSSNKIRSDDDIKMLFRSPCLRRSFLLKDVNESHMYLVGKPYAGGFQANISLSPVTSAHAGTYRCYGSSSQHSYVWSDPSDPLDMVV</sequence>
<evidence type="ECO:0000256" key="2">
    <source>
        <dbReference type="ARBA" id="ARBA00023157"/>
    </source>
</evidence>
<feature type="non-terminal residue" evidence="6">
    <location>
        <position position="220"/>
    </location>
</feature>
<evidence type="ECO:0000313" key="6">
    <source>
        <dbReference type="EMBL" id="KAK7800205.1"/>
    </source>
</evidence>
<dbReference type="GO" id="GO:0005886">
    <property type="term" value="C:plasma membrane"/>
    <property type="evidence" value="ECO:0007669"/>
    <property type="project" value="TreeGrafter"/>
</dbReference>
<keyword evidence="1" id="KW-0732">Signal</keyword>
<dbReference type="Proteomes" id="UP001488838">
    <property type="component" value="Unassembled WGS sequence"/>
</dbReference>
<dbReference type="SUPFAM" id="SSF48726">
    <property type="entry name" value="Immunoglobulin"/>
    <property type="match status" value="2"/>
</dbReference>
<keyword evidence="7" id="KW-1185">Reference proteome</keyword>
<dbReference type="Gene3D" id="2.60.40.10">
    <property type="entry name" value="Immunoglobulins"/>
    <property type="match status" value="2"/>
</dbReference>
<name>A0AAW0HFF4_MYOGA</name>
<evidence type="ECO:0000259" key="5">
    <source>
        <dbReference type="Pfam" id="PF00047"/>
    </source>
</evidence>
<dbReference type="InterPro" id="IPR050412">
    <property type="entry name" value="Ig-like_Receptors_ImmuneReg"/>
</dbReference>
<feature type="domain" description="Immunoglobulin-like beta-sandwich" evidence="5">
    <location>
        <begin position="25"/>
        <end position="93"/>
    </location>
</feature>
<protein>
    <recommendedName>
        <fullName evidence="5">Immunoglobulin-like beta-sandwich domain-containing protein</fullName>
    </recommendedName>
</protein>
<dbReference type="InterPro" id="IPR013151">
    <property type="entry name" value="Immunoglobulin_dom"/>
</dbReference>
<accession>A0AAW0HFF4</accession>
<dbReference type="InterPro" id="IPR013783">
    <property type="entry name" value="Ig-like_fold"/>
</dbReference>
<evidence type="ECO:0000256" key="4">
    <source>
        <dbReference type="ARBA" id="ARBA00023319"/>
    </source>
</evidence>
<evidence type="ECO:0000256" key="1">
    <source>
        <dbReference type="ARBA" id="ARBA00022729"/>
    </source>
</evidence>
<dbReference type="InterPro" id="IPR036179">
    <property type="entry name" value="Ig-like_dom_sf"/>
</dbReference>
<keyword evidence="4" id="KW-0393">Immunoglobulin domain</keyword>
<dbReference type="GO" id="GO:0002764">
    <property type="term" value="P:immune response-regulating signaling pathway"/>
    <property type="evidence" value="ECO:0007669"/>
    <property type="project" value="TreeGrafter"/>
</dbReference>
<dbReference type="PANTHER" id="PTHR11738:SF113">
    <property type="entry name" value="KILLER CELL IMMUNOGLOBULIN-LIKE RECEPTOR 2DL4"/>
    <property type="match status" value="1"/>
</dbReference>
<proteinExistence type="predicted"/>
<keyword evidence="3" id="KW-0325">Glycoprotein</keyword>
<dbReference type="Pfam" id="PF00047">
    <property type="entry name" value="ig"/>
    <property type="match status" value="1"/>
</dbReference>
<evidence type="ECO:0000256" key="3">
    <source>
        <dbReference type="ARBA" id="ARBA00023180"/>
    </source>
</evidence>